<evidence type="ECO:0000313" key="2">
    <source>
        <dbReference type="EMBL" id="CAH14373.1"/>
    </source>
</evidence>
<dbReference type="REBASE" id="18867">
    <property type="entry name" value="LpnLORF145P"/>
</dbReference>
<dbReference type="LegioList" id="lpl0144"/>
<protein>
    <recommendedName>
        <fullName evidence="1">MvaI/BcnI restriction endonuclease domain-containing protein</fullName>
    </recommendedName>
</protein>
<name>Q5X078_LEGPL</name>
<dbReference type="KEGG" id="lpf:lpl0144"/>
<sequence>MAVETGTYDTEAAKKATLDKITTILRGLGAKKIYAKKLAPNDNSKNQPYLGADLTDISFIPTGEIIASETKSNKPSVSKDNKRRIKYQVSLKMIWFDADGKIYPAPNAKVIYYPQYPEVRLSGFLIGSKADAGQWMDPYKNGRSLGRWLILGVNDDKTVYSYLVTPVCNLSNELEETGHIKVSNVFRELLTGKEEVTSTRTALLSKLLEVYEKGWIPSQKLSIHNVKEPYNAPNAAGYTLEAELNITPNGIAEPDYLGWEIKQFNVTSFPAKGVKPVTLMTPEPDGGYYKEQGGKQFVRIFGYPDKCGKPDRLNFGGIHQANKICQATNLMLQIYGFDNEQSSITDARGYIALVSHDQIVAASWSFAKLMEHWKCKHSQVAYVPCLKRTSTLGQVEYHFGKEIELGVGTNFERFLSAMYSQHIYYDPGIKLEHVSSHNPKIKKRSQFRIKHKDISNLYKSYDIVDVLSFKED</sequence>
<dbReference type="HOGENOM" id="CLU_046707_0_0_6"/>
<evidence type="ECO:0000313" key="3">
    <source>
        <dbReference type="Proteomes" id="UP000002517"/>
    </source>
</evidence>
<dbReference type="EMBL" id="CR628337">
    <property type="protein sequence ID" value="CAH14373.1"/>
    <property type="molecule type" value="Genomic_DNA"/>
</dbReference>
<organism evidence="2 3">
    <name type="scientific">Legionella pneumophila (strain Lens)</name>
    <dbReference type="NCBI Taxonomy" id="297245"/>
    <lineage>
        <taxon>Bacteria</taxon>
        <taxon>Pseudomonadati</taxon>
        <taxon>Pseudomonadota</taxon>
        <taxon>Gammaproteobacteria</taxon>
        <taxon>Legionellales</taxon>
        <taxon>Legionellaceae</taxon>
        <taxon>Legionella</taxon>
    </lineage>
</organism>
<dbReference type="Pfam" id="PF15515">
    <property type="entry name" value="MvaI_BcnI"/>
    <property type="match status" value="1"/>
</dbReference>
<dbReference type="RefSeq" id="WP_011214423.1">
    <property type="nucleotide sequence ID" value="NC_006369.1"/>
</dbReference>
<reference evidence="2 3" key="1">
    <citation type="journal article" date="2004" name="Nat. Genet.">
        <title>Evidence in the Legionella pneumophila genome for exploitation of host cell functions and high genome plasticity.</title>
        <authorList>
            <person name="Cazalet C."/>
            <person name="Rusniok C."/>
            <person name="Bruggemann H."/>
            <person name="Zidane N."/>
            <person name="Magnier A."/>
            <person name="Ma L."/>
            <person name="Tichit M."/>
            <person name="Jarraud S."/>
            <person name="Bouchier C."/>
            <person name="Vandenesch F."/>
            <person name="Kunst F."/>
            <person name="Etienne J."/>
            <person name="Glaser P."/>
            <person name="Buchrieser C."/>
        </authorList>
    </citation>
    <scope>NUCLEOTIDE SEQUENCE [LARGE SCALE GENOMIC DNA]</scope>
    <source>
        <strain evidence="2 3">Lens</strain>
    </source>
</reference>
<dbReference type="Proteomes" id="UP000002517">
    <property type="component" value="Chromosome"/>
</dbReference>
<dbReference type="InterPro" id="IPR029127">
    <property type="entry name" value="MvaI_BcnI"/>
</dbReference>
<accession>Q5X078</accession>
<dbReference type="Gene3D" id="3.40.210.20">
    <property type="entry name" value="MvaI/BcnI restriction endonuclease, catalytic domain"/>
    <property type="match status" value="1"/>
</dbReference>
<dbReference type="InterPro" id="IPR043004">
    <property type="entry name" value="MvaI_BcnI_cat"/>
</dbReference>
<gene>
    <name evidence="2" type="ordered locus">lpl0144</name>
</gene>
<feature type="domain" description="MvaI/BcnI restriction endonuclease" evidence="1">
    <location>
        <begin position="205"/>
        <end position="458"/>
    </location>
</feature>
<proteinExistence type="predicted"/>
<evidence type="ECO:0000259" key="1">
    <source>
        <dbReference type="Pfam" id="PF15515"/>
    </source>
</evidence>
<dbReference type="AlphaFoldDB" id="Q5X078"/>